<evidence type="ECO:0000259" key="1">
    <source>
        <dbReference type="Pfam" id="PF11716"/>
    </source>
</evidence>
<dbReference type="NCBIfam" id="TIGR03083">
    <property type="entry name" value="maleylpyruvate isomerase family mycothiol-dependent enzyme"/>
    <property type="match status" value="1"/>
</dbReference>
<comment type="caution">
    <text evidence="2">The sequence shown here is derived from an EMBL/GenBank/DDBJ whole genome shotgun (WGS) entry which is preliminary data.</text>
</comment>
<keyword evidence="3" id="KW-1185">Reference proteome</keyword>
<dbReference type="Pfam" id="PF11716">
    <property type="entry name" value="MDMPI_N"/>
    <property type="match status" value="1"/>
</dbReference>
<evidence type="ECO:0000313" key="3">
    <source>
        <dbReference type="Proteomes" id="UP000696294"/>
    </source>
</evidence>
<dbReference type="SUPFAM" id="SSF109854">
    <property type="entry name" value="DinB/YfiT-like putative metalloenzymes"/>
    <property type="match status" value="1"/>
</dbReference>
<dbReference type="InterPro" id="IPR034660">
    <property type="entry name" value="DinB/YfiT-like"/>
</dbReference>
<proteinExistence type="predicted"/>
<protein>
    <submittedName>
        <fullName evidence="2">Maleylpyruvate isomerase family mycothiol-dependent enzyme</fullName>
    </submittedName>
</protein>
<accession>A0ABX1BAZ5</accession>
<feature type="domain" description="Mycothiol-dependent maleylpyruvate isomerase metal-binding" evidence="1">
    <location>
        <begin position="15"/>
        <end position="150"/>
    </location>
</feature>
<gene>
    <name evidence="2" type="ORF">HCN51_26490</name>
</gene>
<dbReference type="Proteomes" id="UP000696294">
    <property type="component" value="Unassembled WGS sequence"/>
</dbReference>
<dbReference type="GO" id="GO:0016853">
    <property type="term" value="F:isomerase activity"/>
    <property type="evidence" value="ECO:0007669"/>
    <property type="project" value="UniProtKB-KW"/>
</dbReference>
<organism evidence="2 3">
    <name type="scientific">Nonomuraea composti</name>
    <dbReference type="NCBI Taxonomy" id="2720023"/>
    <lineage>
        <taxon>Bacteria</taxon>
        <taxon>Bacillati</taxon>
        <taxon>Actinomycetota</taxon>
        <taxon>Actinomycetes</taxon>
        <taxon>Streptosporangiales</taxon>
        <taxon>Streptosporangiaceae</taxon>
        <taxon>Nonomuraea</taxon>
    </lineage>
</organism>
<reference evidence="2 3" key="1">
    <citation type="submission" date="2020-03" db="EMBL/GenBank/DDBJ databases">
        <title>WGS of actinomycetes isolated from Thailand.</title>
        <authorList>
            <person name="Thawai C."/>
        </authorList>
    </citation>
    <scope>NUCLEOTIDE SEQUENCE [LARGE SCALE GENOMIC DNA]</scope>
    <source>
        <strain evidence="2 3">FMUSA5-5</strain>
    </source>
</reference>
<dbReference type="RefSeq" id="WP_168012632.1">
    <property type="nucleotide sequence ID" value="NZ_JAATEP010000019.1"/>
</dbReference>
<dbReference type="InterPro" id="IPR017517">
    <property type="entry name" value="Maleyloyr_isom"/>
</dbReference>
<dbReference type="Gene3D" id="1.20.120.450">
    <property type="entry name" value="dinb family like domain"/>
    <property type="match status" value="1"/>
</dbReference>
<sequence>MTSSDTVIDTVIAALRSGHDALAATVSSFSDDDLARPSGSSEWDVSEVLSHLGSGAEIGRATLAAALAGAPAPGRDFMTSVWDRWNAMTRRLRADGFLRSNRALTELYESLDAETRANLRVDLGFLPEPLDVAALGRMRLSELTLHAWDVHVAFDEHATLAPDAVPHLLDGAPGLIGWAGKPERLDGERAAVLVTTTEPATEFTLRLDERITVDSDLPDKPDGTLLLPAEAWLRLVAGRLAPRHTPEGVATTGAADLGLLRRVFPGY</sequence>
<name>A0ABX1BAZ5_9ACTN</name>
<dbReference type="InterPro" id="IPR024344">
    <property type="entry name" value="MDMPI_metal-binding"/>
</dbReference>
<keyword evidence="2" id="KW-0413">Isomerase</keyword>
<evidence type="ECO:0000313" key="2">
    <source>
        <dbReference type="EMBL" id="NJP92956.1"/>
    </source>
</evidence>
<dbReference type="EMBL" id="JAATEP010000019">
    <property type="protein sequence ID" value="NJP92956.1"/>
    <property type="molecule type" value="Genomic_DNA"/>
</dbReference>